<keyword evidence="1" id="KW-0472">Membrane</keyword>
<organism evidence="3 4">
    <name type="scientific">Lachnotalea glycerini</name>
    <dbReference type="NCBI Taxonomy" id="1763509"/>
    <lineage>
        <taxon>Bacteria</taxon>
        <taxon>Bacillati</taxon>
        <taxon>Bacillota</taxon>
        <taxon>Clostridia</taxon>
        <taxon>Lachnospirales</taxon>
        <taxon>Lachnospiraceae</taxon>
        <taxon>Lachnotalea</taxon>
    </lineage>
</organism>
<dbReference type="EMBL" id="NOKA02000003">
    <property type="protein sequence ID" value="RDY32576.1"/>
    <property type="molecule type" value="Genomic_DNA"/>
</dbReference>
<evidence type="ECO:0000259" key="2">
    <source>
        <dbReference type="Pfam" id="PF06713"/>
    </source>
</evidence>
<protein>
    <recommendedName>
        <fullName evidence="2">Uncharacterized protein YyaB-like PH domain-containing protein</fullName>
    </recommendedName>
</protein>
<name>A0A371JIN7_9FIRM</name>
<dbReference type="Pfam" id="PF06713">
    <property type="entry name" value="bPH_4"/>
    <property type="match status" value="1"/>
</dbReference>
<sequence>MKFKGKVAVWFWCILIGGNALTIYELFFSRDSVVELVGAFFIINIVFLPMIIRNYAEIDYDTLSIYFGFGKDSMKTNEISEIYKTHNPIASSAASLDRIVIKGKKKEMVCAVREKDKMLSELLKKNSKITIY</sequence>
<reference evidence="3 4" key="1">
    <citation type="journal article" date="2017" name="Genome Announc.">
        <title>Draft Genome Sequence of a Sporulating and Motile Strain of Lachnotalea glycerini Isolated from Water in Quebec City, Canada.</title>
        <authorList>
            <person name="Maheux A.F."/>
            <person name="Boudreau D.K."/>
            <person name="Berube E."/>
            <person name="Boissinot M."/>
            <person name="Raymond F."/>
            <person name="Brodeur S."/>
            <person name="Corbeil J."/>
            <person name="Isabel S."/>
            <person name="Omar R.F."/>
            <person name="Bergeron M.G."/>
        </authorList>
    </citation>
    <scope>NUCLEOTIDE SEQUENCE [LARGE SCALE GENOMIC DNA]</scope>
    <source>
        <strain evidence="3 4">CCRI-19302</strain>
    </source>
</reference>
<dbReference type="GO" id="GO:0030153">
    <property type="term" value="P:bacteriocin immunity"/>
    <property type="evidence" value="ECO:0007669"/>
    <property type="project" value="InterPro"/>
</dbReference>
<dbReference type="Proteomes" id="UP000216411">
    <property type="component" value="Unassembled WGS sequence"/>
</dbReference>
<proteinExistence type="predicted"/>
<keyword evidence="4" id="KW-1185">Reference proteome</keyword>
<feature type="domain" description="Uncharacterized protein YyaB-like PH" evidence="2">
    <location>
        <begin position="57"/>
        <end position="126"/>
    </location>
</feature>
<keyword evidence="1" id="KW-0812">Transmembrane</keyword>
<accession>A0A371JIN7</accession>
<evidence type="ECO:0000313" key="4">
    <source>
        <dbReference type="Proteomes" id="UP000216411"/>
    </source>
</evidence>
<dbReference type="OrthoDB" id="1651360at2"/>
<keyword evidence="1" id="KW-1133">Transmembrane helix</keyword>
<feature type="transmembrane region" description="Helical" evidence="1">
    <location>
        <begin position="33"/>
        <end position="52"/>
    </location>
</feature>
<dbReference type="AlphaFoldDB" id="A0A371JIN7"/>
<evidence type="ECO:0000313" key="3">
    <source>
        <dbReference type="EMBL" id="RDY32576.1"/>
    </source>
</evidence>
<dbReference type="RefSeq" id="WP_094379488.1">
    <property type="nucleotide sequence ID" value="NZ_NOKA02000003.1"/>
</dbReference>
<comment type="caution">
    <text evidence="3">The sequence shown here is derived from an EMBL/GenBank/DDBJ whole genome shotgun (WGS) entry which is preliminary data.</text>
</comment>
<dbReference type="InterPro" id="IPR009589">
    <property type="entry name" value="PH_YyaB-like"/>
</dbReference>
<gene>
    <name evidence="3" type="ORF">CG710_003880</name>
</gene>
<feature type="transmembrane region" description="Helical" evidence="1">
    <location>
        <begin position="7"/>
        <end position="27"/>
    </location>
</feature>
<evidence type="ECO:0000256" key="1">
    <source>
        <dbReference type="SAM" id="Phobius"/>
    </source>
</evidence>